<dbReference type="AlphaFoldDB" id="A0AAV6TPH8"/>
<dbReference type="InterPro" id="IPR036273">
    <property type="entry name" value="CRAL/TRIO_N_dom_sf"/>
</dbReference>
<organism evidence="1 2">
    <name type="scientific">Oedothorax gibbosus</name>
    <dbReference type="NCBI Taxonomy" id="931172"/>
    <lineage>
        <taxon>Eukaryota</taxon>
        <taxon>Metazoa</taxon>
        <taxon>Ecdysozoa</taxon>
        <taxon>Arthropoda</taxon>
        <taxon>Chelicerata</taxon>
        <taxon>Arachnida</taxon>
        <taxon>Araneae</taxon>
        <taxon>Araneomorphae</taxon>
        <taxon>Entelegynae</taxon>
        <taxon>Araneoidea</taxon>
        <taxon>Linyphiidae</taxon>
        <taxon>Erigoninae</taxon>
        <taxon>Oedothorax</taxon>
    </lineage>
</organism>
<dbReference type="Proteomes" id="UP000827092">
    <property type="component" value="Unassembled WGS sequence"/>
</dbReference>
<dbReference type="EMBL" id="JAFNEN010001615">
    <property type="protein sequence ID" value="KAG8173601.1"/>
    <property type="molecule type" value="Genomic_DNA"/>
</dbReference>
<keyword evidence="2" id="KW-1185">Reference proteome</keyword>
<dbReference type="PANTHER" id="PTHR10174">
    <property type="entry name" value="ALPHA-TOCOPHEROL TRANSFER PROTEIN-RELATED"/>
    <property type="match status" value="1"/>
</dbReference>
<reference evidence="1 2" key="1">
    <citation type="journal article" date="2022" name="Nat. Ecol. Evol.">
        <title>A masculinizing supergene underlies an exaggerated male reproductive morph in a spider.</title>
        <authorList>
            <person name="Hendrickx F."/>
            <person name="De Corte Z."/>
            <person name="Sonet G."/>
            <person name="Van Belleghem S.M."/>
            <person name="Kostlbacher S."/>
            <person name="Vangestel C."/>
        </authorList>
    </citation>
    <scope>NUCLEOTIDE SEQUENCE [LARGE SCALE GENOMIC DNA]</scope>
    <source>
        <strain evidence="1">W744_W776</strain>
    </source>
</reference>
<dbReference type="Gene3D" id="1.10.8.20">
    <property type="entry name" value="N-terminal domain of phosphatidylinositol transfer protein sec14p"/>
    <property type="match status" value="1"/>
</dbReference>
<accession>A0AAV6TPH8</accession>
<dbReference type="GO" id="GO:0016020">
    <property type="term" value="C:membrane"/>
    <property type="evidence" value="ECO:0007669"/>
    <property type="project" value="TreeGrafter"/>
</dbReference>
<evidence type="ECO:0000313" key="2">
    <source>
        <dbReference type="Proteomes" id="UP000827092"/>
    </source>
</evidence>
<dbReference type="PANTHER" id="PTHR10174:SF208">
    <property type="entry name" value="CRAL-TRIO DOMAIN-CONTAINING PROTEIN DDB_G0278031"/>
    <property type="match status" value="1"/>
</dbReference>
<dbReference type="SUPFAM" id="SSF46938">
    <property type="entry name" value="CRAL/TRIO N-terminal domain"/>
    <property type="match status" value="1"/>
</dbReference>
<comment type="caution">
    <text evidence="1">The sequence shown here is derived from an EMBL/GenBank/DDBJ whole genome shotgun (WGS) entry which is preliminary data.</text>
</comment>
<gene>
    <name evidence="1" type="ORF">JTE90_002775</name>
</gene>
<dbReference type="GO" id="GO:1902936">
    <property type="term" value="F:phosphatidylinositol bisphosphate binding"/>
    <property type="evidence" value="ECO:0007669"/>
    <property type="project" value="TreeGrafter"/>
</dbReference>
<name>A0AAV6TPH8_9ARAC</name>
<proteinExistence type="predicted"/>
<evidence type="ECO:0000313" key="1">
    <source>
        <dbReference type="EMBL" id="KAG8173601.1"/>
    </source>
</evidence>
<protein>
    <submittedName>
        <fullName evidence="1">Uncharacterized protein</fullName>
    </submittedName>
</protein>
<sequence>MEPCDQTLIEDEEKTLPFIMANLPEKYQQKALEELNETLETRIEGLSELKLMAKADRSTRGIDFHEDFLLQFLRHGKYNVRKSFQRLRVFVELRRNYSHLFQSVDQEDLVSKESYKCVTILPRRCSDGCALVLTQIVEHAFAIAKYDSPKPPCPQCGADCKVTRDKNKKLGFFYTCTQMCTGTREVDLPGPPSNLQGQ</sequence>